<accession>A0A6M3X7K9</accession>
<dbReference type="AlphaFoldDB" id="A0A6M3X7K9"/>
<dbReference type="EMBL" id="MT143910">
    <property type="protein sequence ID" value="QJH92665.1"/>
    <property type="molecule type" value="Genomic_DNA"/>
</dbReference>
<reference evidence="1" key="1">
    <citation type="submission" date="2020-03" db="EMBL/GenBank/DDBJ databases">
        <title>The deep terrestrial virosphere.</title>
        <authorList>
            <person name="Holmfeldt K."/>
            <person name="Nilsson E."/>
            <person name="Simone D."/>
            <person name="Lopez-Fernandez M."/>
            <person name="Wu X."/>
            <person name="de Brujin I."/>
            <person name="Lundin D."/>
            <person name="Andersson A."/>
            <person name="Bertilsson S."/>
            <person name="Dopson M."/>
        </authorList>
    </citation>
    <scope>NUCLEOTIDE SEQUENCE</scope>
    <source>
        <strain evidence="1">MM171A02629</strain>
        <strain evidence="2">MM171B03398</strain>
    </source>
</reference>
<name>A0A6M3X7K9_9ZZZZ</name>
<sequence length="59" mass="7007">MRFIQAEPTPGLEKWAKEKVRLNIEEIVELQTEITVLQRENDMLQEFLDICNSSLKKFI</sequence>
<dbReference type="EMBL" id="MT143956">
    <property type="protein sequence ID" value="QJH93215.1"/>
    <property type="molecule type" value="Genomic_DNA"/>
</dbReference>
<gene>
    <name evidence="1" type="ORF">MM171A02629_0002</name>
    <name evidence="2" type="ORF">MM171B03398_0011</name>
</gene>
<organism evidence="1">
    <name type="scientific">viral metagenome</name>
    <dbReference type="NCBI Taxonomy" id="1070528"/>
    <lineage>
        <taxon>unclassified sequences</taxon>
        <taxon>metagenomes</taxon>
        <taxon>organismal metagenomes</taxon>
    </lineage>
</organism>
<evidence type="ECO:0000313" key="2">
    <source>
        <dbReference type="EMBL" id="QJH93215.1"/>
    </source>
</evidence>
<protein>
    <submittedName>
        <fullName evidence="1">Uncharacterized protein</fullName>
    </submittedName>
</protein>
<proteinExistence type="predicted"/>
<evidence type="ECO:0000313" key="1">
    <source>
        <dbReference type="EMBL" id="QJH92665.1"/>
    </source>
</evidence>